<dbReference type="EMBL" id="JACIBV010000001">
    <property type="protein sequence ID" value="MBB3725633.1"/>
    <property type="molecule type" value="Genomic_DNA"/>
</dbReference>
<name>A0A7W5Y9C2_9ACTN</name>
<proteinExistence type="predicted"/>
<dbReference type="GeneID" id="95388044"/>
<keyword evidence="2" id="KW-1185">Reference proteome</keyword>
<evidence type="ECO:0000313" key="2">
    <source>
        <dbReference type="Proteomes" id="UP000579945"/>
    </source>
</evidence>
<organism evidence="1 2">
    <name type="scientific">Nonomuraea dietziae</name>
    <dbReference type="NCBI Taxonomy" id="65515"/>
    <lineage>
        <taxon>Bacteria</taxon>
        <taxon>Bacillati</taxon>
        <taxon>Actinomycetota</taxon>
        <taxon>Actinomycetes</taxon>
        <taxon>Streptosporangiales</taxon>
        <taxon>Streptosporangiaceae</taxon>
        <taxon>Nonomuraea</taxon>
    </lineage>
</organism>
<comment type="caution">
    <text evidence="1">The sequence shown here is derived from an EMBL/GenBank/DDBJ whole genome shotgun (WGS) entry which is preliminary data.</text>
</comment>
<dbReference type="Proteomes" id="UP000579945">
    <property type="component" value="Unassembled WGS sequence"/>
</dbReference>
<protein>
    <submittedName>
        <fullName evidence="1">Uncharacterized protein</fullName>
    </submittedName>
</protein>
<evidence type="ECO:0000313" key="1">
    <source>
        <dbReference type="EMBL" id="MBB3725633.1"/>
    </source>
</evidence>
<dbReference type="AlphaFoldDB" id="A0A7W5Y9C2"/>
<sequence length="135" mass="14611">MLGDLLGQHQGQITGRRVLPFEEGGTPAVEVTYEAKGRLLAADITETGTYVAMPRPGGTLAGEGQGVLMTADGDMVTWKGQGVGRFMEGGRTVWRGAIFYRTDSQRLVQVNGAIGLFEYEVDDSGKTSAQVWEWK</sequence>
<dbReference type="RefSeq" id="WP_183645195.1">
    <property type="nucleotide sequence ID" value="NZ_JACIBV010000001.1"/>
</dbReference>
<accession>A0A7W5Y9C2</accession>
<gene>
    <name evidence="1" type="ORF">FHR33_001493</name>
</gene>
<reference evidence="1 2" key="1">
    <citation type="submission" date="2020-08" db="EMBL/GenBank/DDBJ databases">
        <title>Sequencing the genomes of 1000 actinobacteria strains.</title>
        <authorList>
            <person name="Klenk H.-P."/>
        </authorList>
    </citation>
    <scope>NUCLEOTIDE SEQUENCE [LARGE SCALE GENOMIC DNA]</scope>
    <source>
        <strain evidence="1 2">DSM 44320</strain>
    </source>
</reference>